<evidence type="ECO:0000256" key="1">
    <source>
        <dbReference type="SAM" id="Phobius"/>
    </source>
</evidence>
<keyword evidence="1" id="KW-0472">Membrane</keyword>
<sequence>LLRVAGVCDGISCVIVVLDFYFYHCLLLFFYYSTLVDLCTVSLLFAIFSSLSPLYQNVLHLSLGSFEVIYLPPRGGGKVCIHCTFPDLTCEISLCMLLLLLCFLSNVS</sequence>
<name>A0A0V0H043_SOLCH</name>
<feature type="non-terminal residue" evidence="2">
    <location>
        <position position="1"/>
    </location>
</feature>
<protein>
    <submittedName>
        <fullName evidence="2">Putative ovule protein</fullName>
    </submittedName>
</protein>
<proteinExistence type="predicted"/>
<organism evidence="2">
    <name type="scientific">Solanum chacoense</name>
    <name type="common">Chaco potato</name>
    <dbReference type="NCBI Taxonomy" id="4108"/>
    <lineage>
        <taxon>Eukaryota</taxon>
        <taxon>Viridiplantae</taxon>
        <taxon>Streptophyta</taxon>
        <taxon>Embryophyta</taxon>
        <taxon>Tracheophyta</taxon>
        <taxon>Spermatophyta</taxon>
        <taxon>Magnoliopsida</taxon>
        <taxon>eudicotyledons</taxon>
        <taxon>Gunneridae</taxon>
        <taxon>Pentapetalae</taxon>
        <taxon>asterids</taxon>
        <taxon>lamiids</taxon>
        <taxon>Solanales</taxon>
        <taxon>Solanaceae</taxon>
        <taxon>Solanoideae</taxon>
        <taxon>Solaneae</taxon>
        <taxon>Solanum</taxon>
    </lineage>
</organism>
<keyword evidence="1" id="KW-0812">Transmembrane</keyword>
<dbReference type="EMBL" id="GEDG01027567">
    <property type="protein sequence ID" value="JAP13759.1"/>
    <property type="molecule type" value="Transcribed_RNA"/>
</dbReference>
<accession>A0A0V0H043</accession>
<dbReference type="AlphaFoldDB" id="A0A0V0H043"/>
<keyword evidence="1" id="KW-1133">Transmembrane helix</keyword>
<feature type="transmembrane region" description="Helical" evidence="1">
    <location>
        <begin position="20"/>
        <end position="48"/>
    </location>
</feature>
<evidence type="ECO:0000313" key="2">
    <source>
        <dbReference type="EMBL" id="JAP13759.1"/>
    </source>
</evidence>
<reference evidence="2" key="1">
    <citation type="submission" date="2015-12" db="EMBL/GenBank/DDBJ databases">
        <title>Gene expression during late stages of embryo sac development: a critical building block for successful pollen-pistil interactions.</title>
        <authorList>
            <person name="Liu Y."/>
            <person name="Joly V."/>
            <person name="Sabar M."/>
            <person name="Matton D.P."/>
        </authorList>
    </citation>
    <scope>NUCLEOTIDE SEQUENCE</scope>
</reference>